<dbReference type="RefSeq" id="WP_189023879.1">
    <property type="nucleotide sequence ID" value="NZ_BMKR01000006.1"/>
</dbReference>
<gene>
    <name evidence="1" type="ORF">GCM10010912_17190</name>
</gene>
<accession>A0A917C541</accession>
<dbReference type="Proteomes" id="UP000637643">
    <property type="component" value="Unassembled WGS sequence"/>
</dbReference>
<reference evidence="1" key="2">
    <citation type="submission" date="2020-09" db="EMBL/GenBank/DDBJ databases">
        <authorList>
            <person name="Sun Q."/>
            <person name="Zhou Y."/>
        </authorList>
    </citation>
    <scope>NUCLEOTIDE SEQUENCE</scope>
    <source>
        <strain evidence="1">CGMCC 1.16134</strain>
    </source>
</reference>
<evidence type="ECO:0000313" key="2">
    <source>
        <dbReference type="Proteomes" id="UP000637643"/>
    </source>
</evidence>
<organism evidence="1 2">
    <name type="scientific">Paenibacillus albidus</name>
    <dbReference type="NCBI Taxonomy" id="2041023"/>
    <lineage>
        <taxon>Bacteria</taxon>
        <taxon>Bacillati</taxon>
        <taxon>Bacillota</taxon>
        <taxon>Bacilli</taxon>
        <taxon>Bacillales</taxon>
        <taxon>Paenibacillaceae</taxon>
        <taxon>Paenibacillus</taxon>
    </lineage>
</organism>
<keyword evidence="2" id="KW-1185">Reference proteome</keyword>
<dbReference type="AlphaFoldDB" id="A0A917C541"/>
<dbReference type="EMBL" id="BMKR01000006">
    <property type="protein sequence ID" value="GGF72581.1"/>
    <property type="molecule type" value="Genomic_DNA"/>
</dbReference>
<reference evidence="1" key="1">
    <citation type="journal article" date="2014" name="Int. J. Syst. Evol. Microbiol.">
        <title>Complete genome sequence of Corynebacterium casei LMG S-19264T (=DSM 44701T), isolated from a smear-ripened cheese.</title>
        <authorList>
            <consortium name="US DOE Joint Genome Institute (JGI-PGF)"/>
            <person name="Walter F."/>
            <person name="Albersmeier A."/>
            <person name="Kalinowski J."/>
            <person name="Ruckert C."/>
        </authorList>
    </citation>
    <scope>NUCLEOTIDE SEQUENCE</scope>
    <source>
        <strain evidence="1">CGMCC 1.16134</strain>
    </source>
</reference>
<protein>
    <submittedName>
        <fullName evidence="1">Uncharacterized protein</fullName>
    </submittedName>
</protein>
<evidence type="ECO:0000313" key="1">
    <source>
        <dbReference type="EMBL" id="GGF72581.1"/>
    </source>
</evidence>
<proteinExistence type="predicted"/>
<name>A0A917C541_9BACL</name>
<sequence>MEKHTIKIPWDLNIELATMLTEAIRLSEEIKAPMVATIVTPSWTDTVYIKE</sequence>
<comment type="caution">
    <text evidence="1">The sequence shown here is derived from an EMBL/GenBank/DDBJ whole genome shotgun (WGS) entry which is preliminary data.</text>
</comment>